<comment type="function">
    <text evidence="1 8">Stereospecific condensation of phosphoenolpyruvate (PEP) and D-erythrose-4-phosphate (E4P) giving rise to 3-deoxy-D-arabino-heptulosonate-7-phosphate (DAHP).</text>
</comment>
<evidence type="ECO:0000256" key="7">
    <source>
        <dbReference type="ARBA" id="ARBA00047508"/>
    </source>
</evidence>
<dbReference type="PANTHER" id="PTHR21225">
    <property type="entry name" value="PHOSPHO-2-DEHYDRO-3-DEOXYHEPTONATE ALDOLASE DAHP SYNTHETASE"/>
    <property type="match status" value="1"/>
</dbReference>
<reference evidence="10 11" key="1">
    <citation type="submission" date="2021-03" db="EMBL/GenBank/DDBJ databases">
        <title>Succinivibrio sp. nov. isolated from feces of cow.</title>
        <authorList>
            <person name="Choi J.-Y."/>
        </authorList>
    </citation>
    <scope>NUCLEOTIDE SEQUENCE [LARGE SCALE GENOMIC DNA]</scope>
    <source>
        <strain evidence="10 11">AGMB01872</strain>
    </source>
</reference>
<keyword evidence="4 8" id="KW-0028">Amino-acid biosynthesis</keyword>
<evidence type="ECO:0000313" key="11">
    <source>
        <dbReference type="Proteomes" id="UP000731465"/>
    </source>
</evidence>
<evidence type="ECO:0000256" key="8">
    <source>
        <dbReference type="PIRNR" id="PIRNR001361"/>
    </source>
</evidence>
<dbReference type="GO" id="GO:0003849">
    <property type="term" value="F:3-deoxy-7-phosphoheptulonate synthase activity"/>
    <property type="evidence" value="ECO:0007669"/>
    <property type="project" value="UniProtKB-EC"/>
</dbReference>
<dbReference type="InterPro" id="IPR013785">
    <property type="entry name" value="Aldolase_TIM"/>
</dbReference>
<dbReference type="EC" id="2.5.1.54" evidence="8"/>
<comment type="caution">
    <text evidence="10">The sequence shown here is derived from an EMBL/GenBank/DDBJ whole genome shotgun (WGS) entry which is preliminary data.</text>
</comment>
<keyword evidence="5 8" id="KW-0808">Transferase</keyword>
<evidence type="ECO:0000313" key="10">
    <source>
        <dbReference type="EMBL" id="MBW7570075.1"/>
    </source>
</evidence>
<evidence type="ECO:0000256" key="5">
    <source>
        <dbReference type="ARBA" id="ARBA00022679"/>
    </source>
</evidence>
<comment type="catalytic activity">
    <reaction evidence="7 8">
        <text>D-erythrose 4-phosphate + phosphoenolpyruvate + H2O = 7-phospho-2-dehydro-3-deoxy-D-arabino-heptonate + phosphate</text>
        <dbReference type="Rhea" id="RHEA:14717"/>
        <dbReference type="ChEBI" id="CHEBI:15377"/>
        <dbReference type="ChEBI" id="CHEBI:16897"/>
        <dbReference type="ChEBI" id="CHEBI:43474"/>
        <dbReference type="ChEBI" id="CHEBI:58394"/>
        <dbReference type="ChEBI" id="CHEBI:58702"/>
        <dbReference type="EC" id="2.5.1.54"/>
    </reaction>
</comment>
<evidence type="ECO:0000256" key="4">
    <source>
        <dbReference type="ARBA" id="ARBA00022605"/>
    </source>
</evidence>
<evidence type="ECO:0000256" key="1">
    <source>
        <dbReference type="ARBA" id="ARBA00003726"/>
    </source>
</evidence>
<accession>A0ABS7DFK6</accession>
<gene>
    <name evidence="10" type="ORF">J5V48_04110</name>
</gene>
<evidence type="ECO:0000256" key="6">
    <source>
        <dbReference type="ARBA" id="ARBA00023141"/>
    </source>
</evidence>
<dbReference type="InterPro" id="IPR006218">
    <property type="entry name" value="DAHP1/KDSA"/>
</dbReference>
<dbReference type="Pfam" id="PF00793">
    <property type="entry name" value="DAHP_synth_1"/>
    <property type="match status" value="1"/>
</dbReference>
<dbReference type="PIRSF" id="PIRSF001361">
    <property type="entry name" value="DAHP_synthase"/>
    <property type="match status" value="1"/>
</dbReference>
<dbReference type="RefSeq" id="WP_219937293.1">
    <property type="nucleotide sequence ID" value="NZ_JAGFNY010000009.1"/>
</dbReference>
<comment type="pathway">
    <text evidence="2 8">Metabolic intermediate biosynthesis; chorismate biosynthesis; chorismate from D-erythrose 4-phosphate and phosphoenolpyruvate: step 1/7.</text>
</comment>
<dbReference type="Proteomes" id="UP000731465">
    <property type="component" value="Unassembled WGS sequence"/>
</dbReference>
<keyword evidence="11" id="KW-1185">Reference proteome</keyword>
<dbReference type="InterPro" id="IPR006219">
    <property type="entry name" value="DAHP_synth_1"/>
</dbReference>
<dbReference type="NCBIfam" id="NF009396">
    <property type="entry name" value="PRK12756.1"/>
    <property type="match status" value="1"/>
</dbReference>
<evidence type="ECO:0000259" key="9">
    <source>
        <dbReference type="Pfam" id="PF00793"/>
    </source>
</evidence>
<protein>
    <recommendedName>
        <fullName evidence="8">Phospho-2-dehydro-3-deoxyheptonate aldolase</fullName>
        <ecNumber evidence="8">2.5.1.54</ecNumber>
    </recommendedName>
</protein>
<dbReference type="SUPFAM" id="SSF51569">
    <property type="entry name" value="Aldolase"/>
    <property type="match status" value="1"/>
</dbReference>
<dbReference type="PANTHER" id="PTHR21225:SF12">
    <property type="entry name" value="PHOSPHO-2-DEHYDRO-3-DEOXYHEPTONATE ALDOLASE, TYROSINE-INHIBITED"/>
    <property type="match status" value="1"/>
</dbReference>
<feature type="domain" description="DAHP synthetase I/KDSA" evidence="9">
    <location>
        <begin position="55"/>
        <end position="352"/>
    </location>
</feature>
<comment type="similarity">
    <text evidence="3 8">Belongs to the class-I DAHP synthase family.</text>
</comment>
<dbReference type="NCBIfam" id="NF009395">
    <property type="entry name" value="PRK12755.1"/>
    <property type="match status" value="1"/>
</dbReference>
<evidence type="ECO:0000256" key="3">
    <source>
        <dbReference type="ARBA" id="ARBA00007985"/>
    </source>
</evidence>
<dbReference type="NCBIfam" id="TIGR00034">
    <property type="entry name" value="aroFGH"/>
    <property type="match status" value="1"/>
</dbReference>
<proteinExistence type="inferred from homology"/>
<keyword evidence="6 8" id="KW-0057">Aromatic amino acid biosynthesis</keyword>
<evidence type="ECO:0000256" key="2">
    <source>
        <dbReference type="ARBA" id="ARBA00004688"/>
    </source>
</evidence>
<sequence length="370" mass="41005">MTIDKNLNLTPPNEAGHGIVDTRISEMYQVLPPIAVIEKFPATEFTNQVVSKARTDIHNIFNGVDDRLVVIAGPCSVHDTQAAIDYANRLMKLRQKYEKQLVIIMRVYFEKPRTTVGWKGLINDPSLDDSHDINSGLRIARKLLCDINSLGMPAATEFLDPITVQYIDDFISWGAIGARTTESQLHRQLASGISCPIGFKNATDGSVKIAIDATIAAENEHTFMSVTKMGHVAIVHTKGNEDCHVILRGGHEPNYSAADVEKTCQALIKANLKPMVMIDASHSNSNKQFKKQVDVSKDVANQIANGDNRIFGLMLESNLVEGRQDLPKDLRNLVYGQSITDACINIDDTEEICEILNQAVLERRKKNQAK</sequence>
<dbReference type="Gene3D" id="3.20.20.70">
    <property type="entry name" value="Aldolase class I"/>
    <property type="match status" value="1"/>
</dbReference>
<name>A0ABS7DFK6_9GAMM</name>
<dbReference type="EMBL" id="JAGFNY010000009">
    <property type="protein sequence ID" value="MBW7570075.1"/>
    <property type="molecule type" value="Genomic_DNA"/>
</dbReference>
<organism evidence="10 11">
    <name type="scientific">Succinivibrio faecicola</name>
    <dbReference type="NCBI Taxonomy" id="2820300"/>
    <lineage>
        <taxon>Bacteria</taxon>
        <taxon>Pseudomonadati</taxon>
        <taxon>Pseudomonadota</taxon>
        <taxon>Gammaproteobacteria</taxon>
        <taxon>Aeromonadales</taxon>
        <taxon>Succinivibrionaceae</taxon>
        <taxon>Succinivibrio</taxon>
    </lineage>
</organism>